<dbReference type="GO" id="GO:0007605">
    <property type="term" value="P:sensory perception of sound"/>
    <property type="evidence" value="ECO:0007669"/>
    <property type="project" value="UniProtKB-ARBA"/>
</dbReference>
<dbReference type="GO" id="GO:0016020">
    <property type="term" value="C:membrane"/>
    <property type="evidence" value="ECO:0007669"/>
    <property type="project" value="UniProtKB-SubCell"/>
</dbReference>
<dbReference type="OMA" id="IIIVFYQ"/>
<feature type="transmembrane region" description="Helical" evidence="6">
    <location>
        <begin position="91"/>
        <end position="109"/>
    </location>
</feature>
<dbReference type="EMBL" id="AFYH01068347">
    <property type="status" value="NOT_ANNOTATED_CDS"/>
    <property type="molecule type" value="Genomic_DNA"/>
</dbReference>
<dbReference type="STRING" id="7897.ENSLACP00000017913"/>
<name>H3B7P2_LATCH</name>
<dbReference type="Proteomes" id="UP000008672">
    <property type="component" value="Unassembled WGS sequence"/>
</dbReference>
<protein>
    <submittedName>
        <fullName evidence="7">Clarin 3</fullName>
    </submittedName>
</protein>
<feature type="transmembrane region" description="Helical" evidence="6">
    <location>
        <begin position="183"/>
        <end position="205"/>
    </location>
</feature>
<reference evidence="8" key="1">
    <citation type="submission" date="2011-08" db="EMBL/GenBank/DDBJ databases">
        <title>The draft genome of Latimeria chalumnae.</title>
        <authorList>
            <person name="Di Palma F."/>
            <person name="Alfoldi J."/>
            <person name="Johnson J."/>
            <person name="Berlin A."/>
            <person name="Gnerre S."/>
            <person name="Jaffe D."/>
            <person name="MacCallum I."/>
            <person name="Young S."/>
            <person name="Walker B.J."/>
            <person name="Lander E."/>
            <person name="Lindblad-Toh K."/>
        </authorList>
    </citation>
    <scope>NUCLEOTIDE SEQUENCE [LARGE SCALE GENOMIC DNA]</scope>
    <source>
        <strain evidence="8">Wild caught</strain>
    </source>
</reference>
<dbReference type="eggNOG" id="ENOG502S2S8">
    <property type="taxonomic scope" value="Eukaryota"/>
</dbReference>
<keyword evidence="4 6" id="KW-1133">Transmembrane helix</keyword>
<gene>
    <name evidence="7" type="primary">CLRN3</name>
</gene>
<dbReference type="InterPro" id="IPR026748">
    <property type="entry name" value="Clarin"/>
</dbReference>
<sequence length="230" mass="25603">MPSTKKTLMYLFGFIGSVGACLVICAVLATENWVSATIKCKNSNGTFEGIVNVNYGLFKGNEKPQISYSLKEITSLFSVTESLKGDSRNKILHILIVLFLALSLLSSLVDAGITLYNSVSNPYETLFGPVGVYIWSSISGILILLSIILFVVNTEEFELSIKVANGSITDTMELKESKDSYGYSFWLMLLVLALHIFIILIIYAYQHASYSHKKKQQRPTENAPKEIMLY</sequence>
<comment type="similarity">
    <text evidence="2">Belongs to the clarin family.</text>
</comment>
<evidence type="ECO:0000313" key="8">
    <source>
        <dbReference type="Proteomes" id="UP000008672"/>
    </source>
</evidence>
<feature type="transmembrane region" description="Helical" evidence="6">
    <location>
        <begin position="130"/>
        <end position="152"/>
    </location>
</feature>
<dbReference type="PROSITE" id="PS51257">
    <property type="entry name" value="PROKAR_LIPOPROTEIN"/>
    <property type="match status" value="1"/>
</dbReference>
<dbReference type="FunCoup" id="H3B7P2">
    <property type="interactions" value="12"/>
</dbReference>
<dbReference type="AlphaFoldDB" id="H3B7P2"/>
<dbReference type="GeneTree" id="ENSGT00850000132319"/>
<feature type="transmembrane region" description="Helical" evidence="6">
    <location>
        <begin position="7"/>
        <end position="29"/>
    </location>
</feature>
<accession>H3B7P2</accession>
<keyword evidence="8" id="KW-1185">Reference proteome</keyword>
<reference evidence="7" key="2">
    <citation type="submission" date="2025-08" db="UniProtKB">
        <authorList>
            <consortium name="Ensembl"/>
        </authorList>
    </citation>
    <scope>IDENTIFICATION</scope>
</reference>
<dbReference type="Pfam" id="PF25807">
    <property type="entry name" value="Clarin-2"/>
    <property type="match status" value="1"/>
</dbReference>
<keyword evidence="3 6" id="KW-0812">Transmembrane</keyword>
<dbReference type="HOGENOM" id="CLU_1224445_0_0_1"/>
<evidence type="ECO:0000256" key="1">
    <source>
        <dbReference type="ARBA" id="ARBA00004141"/>
    </source>
</evidence>
<evidence type="ECO:0000256" key="5">
    <source>
        <dbReference type="ARBA" id="ARBA00023136"/>
    </source>
</evidence>
<organism evidence="7 8">
    <name type="scientific">Latimeria chalumnae</name>
    <name type="common">Coelacanth</name>
    <dbReference type="NCBI Taxonomy" id="7897"/>
    <lineage>
        <taxon>Eukaryota</taxon>
        <taxon>Metazoa</taxon>
        <taxon>Chordata</taxon>
        <taxon>Craniata</taxon>
        <taxon>Vertebrata</taxon>
        <taxon>Euteleostomi</taxon>
        <taxon>Coelacanthiformes</taxon>
        <taxon>Coelacanthidae</taxon>
        <taxon>Latimeria</taxon>
    </lineage>
</organism>
<dbReference type="Gene3D" id="1.20.140.150">
    <property type="match status" value="1"/>
</dbReference>
<evidence type="ECO:0000256" key="6">
    <source>
        <dbReference type="SAM" id="Phobius"/>
    </source>
</evidence>
<keyword evidence="5 6" id="KW-0472">Membrane</keyword>
<comment type="subcellular location">
    <subcellularLocation>
        <location evidence="1">Membrane</location>
        <topology evidence="1">Multi-pass membrane protein</topology>
    </subcellularLocation>
</comment>
<reference evidence="7" key="3">
    <citation type="submission" date="2025-09" db="UniProtKB">
        <authorList>
            <consortium name="Ensembl"/>
        </authorList>
    </citation>
    <scope>IDENTIFICATION</scope>
</reference>
<evidence type="ECO:0000256" key="4">
    <source>
        <dbReference type="ARBA" id="ARBA00022989"/>
    </source>
</evidence>
<evidence type="ECO:0000313" key="7">
    <source>
        <dbReference type="Ensembl" id="ENSLACP00000017913.1"/>
    </source>
</evidence>
<dbReference type="InParanoid" id="H3B7P2"/>
<evidence type="ECO:0000256" key="2">
    <source>
        <dbReference type="ARBA" id="ARBA00005787"/>
    </source>
</evidence>
<dbReference type="PANTHER" id="PTHR31548:SF3">
    <property type="entry name" value="CLARIN-3"/>
    <property type="match status" value="1"/>
</dbReference>
<evidence type="ECO:0000256" key="3">
    <source>
        <dbReference type="ARBA" id="ARBA00022692"/>
    </source>
</evidence>
<dbReference type="PANTHER" id="PTHR31548">
    <property type="entry name" value="CLARIN"/>
    <property type="match status" value="1"/>
</dbReference>
<proteinExistence type="inferred from homology"/>
<dbReference type="Ensembl" id="ENSLACT00000018043.1">
    <property type="protein sequence ID" value="ENSLACP00000017913.1"/>
    <property type="gene ID" value="ENSLACG00000015783.1"/>
</dbReference>